<comment type="caution">
    <text evidence="3">The sequence shown here is derived from an EMBL/GenBank/DDBJ whole genome shotgun (WGS) entry which is preliminary data.</text>
</comment>
<evidence type="ECO:0000256" key="1">
    <source>
        <dbReference type="SAM" id="Phobius"/>
    </source>
</evidence>
<evidence type="ECO:0000259" key="2">
    <source>
        <dbReference type="Pfam" id="PF01757"/>
    </source>
</evidence>
<protein>
    <submittedName>
        <fullName evidence="3">Acyltransferase family protein</fullName>
    </submittedName>
</protein>
<feature type="transmembrane region" description="Helical" evidence="1">
    <location>
        <begin position="189"/>
        <end position="208"/>
    </location>
</feature>
<dbReference type="PANTHER" id="PTHR36927:SF1">
    <property type="entry name" value="MDO-LIKE PROTEIN"/>
    <property type="match status" value="1"/>
</dbReference>
<feature type="transmembrane region" description="Helical" evidence="1">
    <location>
        <begin position="327"/>
        <end position="347"/>
    </location>
</feature>
<feature type="transmembrane region" description="Helical" evidence="1">
    <location>
        <begin position="58"/>
        <end position="79"/>
    </location>
</feature>
<dbReference type="InterPro" id="IPR002656">
    <property type="entry name" value="Acyl_transf_3_dom"/>
</dbReference>
<dbReference type="AlphaFoldDB" id="A0A933S2M0"/>
<keyword evidence="1" id="KW-0472">Membrane</keyword>
<feature type="transmembrane region" description="Helical" evidence="1">
    <location>
        <begin position="23"/>
        <end position="46"/>
    </location>
</feature>
<keyword evidence="3" id="KW-0012">Acyltransferase</keyword>
<feature type="transmembrane region" description="Helical" evidence="1">
    <location>
        <begin position="258"/>
        <end position="276"/>
    </location>
</feature>
<gene>
    <name evidence="3" type="ORF">HZA66_18345</name>
</gene>
<evidence type="ECO:0000313" key="3">
    <source>
        <dbReference type="EMBL" id="MBI5131402.1"/>
    </source>
</evidence>
<feature type="transmembrane region" description="Helical" evidence="1">
    <location>
        <begin position="353"/>
        <end position="372"/>
    </location>
</feature>
<sequence>MTTSAPPSAKAERLHALDAVRGFALLLGIFYHAAISFLPFAPQIWIVADNHPSETLSIFVFASHSFRMTTFFLIAGFFAHLSYHRLGAAGFIRDRARRIALPLVVGWPIVTLAFGVIVATSALVANQGRLPSPPAPSAVVSQLSLAHLWFLYVLLELYAVTLLLRAVMAAVDRTGRVEAGIDRIMTTVASSRLAPFALALPAAAALLADPDWTTWPNIRTPEHLITNLQAWVAYGVAFGFGFLLHRQPRLIWSLQPRWPLNMALAIVSIAACFGLMDVSSGVDANLLRLARALCYAIAGWSATLAIIGAALRFLSGASATRRYIADASYWLYIVHMPIVIALQLALARLDWPWPAKYAAIVSITLAIGFVSYQTLVRYGRIGAVLNGPRSRQKQTPQHVARAEPV</sequence>
<name>A0A933S2M0_RHOPL</name>
<dbReference type="GO" id="GO:0016747">
    <property type="term" value="F:acyltransferase activity, transferring groups other than amino-acyl groups"/>
    <property type="evidence" value="ECO:0007669"/>
    <property type="project" value="InterPro"/>
</dbReference>
<feature type="transmembrane region" description="Helical" evidence="1">
    <location>
        <begin position="296"/>
        <end position="315"/>
    </location>
</feature>
<feature type="transmembrane region" description="Helical" evidence="1">
    <location>
        <begin position="100"/>
        <end position="125"/>
    </location>
</feature>
<feature type="transmembrane region" description="Helical" evidence="1">
    <location>
        <begin position="145"/>
        <end position="168"/>
    </location>
</feature>
<accession>A0A933S2M0</accession>
<dbReference type="Pfam" id="PF01757">
    <property type="entry name" value="Acyl_transf_3"/>
    <property type="match status" value="1"/>
</dbReference>
<reference evidence="3" key="1">
    <citation type="submission" date="2020-07" db="EMBL/GenBank/DDBJ databases">
        <title>Huge and variable diversity of episymbiotic CPR bacteria and DPANN archaea in groundwater ecosystems.</title>
        <authorList>
            <person name="He C.Y."/>
            <person name="Keren R."/>
            <person name="Whittaker M."/>
            <person name="Farag I.F."/>
            <person name="Doudna J."/>
            <person name="Cate J.H.D."/>
            <person name="Banfield J.F."/>
        </authorList>
    </citation>
    <scope>NUCLEOTIDE SEQUENCE</scope>
    <source>
        <strain evidence="3">NC_groundwater_1818_Pr3_B-0.1um_66_35</strain>
    </source>
</reference>
<feature type="transmembrane region" description="Helical" evidence="1">
    <location>
        <begin position="228"/>
        <end position="246"/>
    </location>
</feature>
<keyword evidence="1" id="KW-1133">Transmembrane helix</keyword>
<proteinExistence type="predicted"/>
<dbReference type="PANTHER" id="PTHR36927">
    <property type="entry name" value="BLR4337 PROTEIN"/>
    <property type="match status" value="1"/>
</dbReference>
<keyword evidence="3" id="KW-0808">Transferase</keyword>
<evidence type="ECO:0000313" key="4">
    <source>
        <dbReference type="Proteomes" id="UP000782519"/>
    </source>
</evidence>
<dbReference type="EMBL" id="JACRJB010000052">
    <property type="protein sequence ID" value="MBI5131402.1"/>
    <property type="molecule type" value="Genomic_DNA"/>
</dbReference>
<keyword evidence="1" id="KW-0812">Transmembrane</keyword>
<organism evidence="3 4">
    <name type="scientific">Rhodopseudomonas palustris</name>
    <dbReference type="NCBI Taxonomy" id="1076"/>
    <lineage>
        <taxon>Bacteria</taxon>
        <taxon>Pseudomonadati</taxon>
        <taxon>Pseudomonadota</taxon>
        <taxon>Alphaproteobacteria</taxon>
        <taxon>Hyphomicrobiales</taxon>
        <taxon>Nitrobacteraceae</taxon>
        <taxon>Rhodopseudomonas</taxon>
    </lineage>
</organism>
<dbReference type="InterPro" id="IPR050623">
    <property type="entry name" value="Glucan_succinyl_AcylTrfase"/>
</dbReference>
<feature type="domain" description="Acyltransferase 3" evidence="2">
    <location>
        <begin position="15"/>
        <end position="371"/>
    </location>
</feature>
<dbReference type="Proteomes" id="UP000782519">
    <property type="component" value="Unassembled WGS sequence"/>
</dbReference>